<evidence type="ECO:0000313" key="8">
    <source>
        <dbReference type="Proteomes" id="UP001220324"/>
    </source>
</evidence>
<organism evidence="7 8">
    <name type="scientific">Penicillium frequentans</name>
    <dbReference type="NCBI Taxonomy" id="3151616"/>
    <lineage>
        <taxon>Eukaryota</taxon>
        <taxon>Fungi</taxon>
        <taxon>Dikarya</taxon>
        <taxon>Ascomycota</taxon>
        <taxon>Pezizomycotina</taxon>
        <taxon>Eurotiomycetes</taxon>
        <taxon>Eurotiomycetidae</taxon>
        <taxon>Eurotiales</taxon>
        <taxon>Aspergillaceae</taxon>
        <taxon>Penicillium</taxon>
    </lineage>
</organism>
<dbReference type="InterPro" id="IPR003591">
    <property type="entry name" value="Leu-rich_rpt_typical-subtyp"/>
</dbReference>
<feature type="domain" description="NACHT" evidence="6">
    <location>
        <begin position="400"/>
        <end position="549"/>
    </location>
</feature>
<dbReference type="SUPFAM" id="SSF53167">
    <property type="entry name" value="Purine and uridine phosphorylases"/>
    <property type="match status" value="1"/>
</dbReference>
<keyword evidence="2" id="KW-0677">Repeat</keyword>
<dbReference type="InterPro" id="IPR055530">
    <property type="entry name" value="DUF7104"/>
</dbReference>
<dbReference type="EMBL" id="JAQIZZ010000002">
    <property type="protein sequence ID" value="KAJ5553192.1"/>
    <property type="molecule type" value="Genomic_DNA"/>
</dbReference>
<comment type="caution">
    <text evidence="7">The sequence shown here is derived from an EMBL/GenBank/DDBJ whole genome shotgun (WGS) entry which is preliminary data.</text>
</comment>
<dbReference type="Pfam" id="PF24883">
    <property type="entry name" value="NPHP3_N"/>
    <property type="match status" value="1"/>
</dbReference>
<evidence type="ECO:0000256" key="4">
    <source>
        <dbReference type="ARBA" id="ARBA00022840"/>
    </source>
</evidence>
<evidence type="ECO:0000313" key="7">
    <source>
        <dbReference type="EMBL" id="KAJ5553192.1"/>
    </source>
</evidence>
<dbReference type="InterPro" id="IPR027417">
    <property type="entry name" value="P-loop_NTPase"/>
</dbReference>
<keyword evidence="4" id="KW-0067">ATP-binding</keyword>
<dbReference type="InterPro" id="IPR053137">
    <property type="entry name" value="NLR-like"/>
</dbReference>
<dbReference type="Pfam" id="PF23397">
    <property type="entry name" value="DUF7104"/>
    <property type="match status" value="7"/>
</dbReference>
<dbReference type="GO" id="GO:0005524">
    <property type="term" value="F:ATP binding"/>
    <property type="evidence" value="ECO:0007669"/>
    <property type="project" value="UniProtKB-KW"/>
</dbReference>
<feature type="compositionally biased region" description="Basic and acidic residues" evidence="5">
    <location>
        <begin position="1403"/>
        <end position="1427"/>
    </location>
</feature>
<evidence type="ECO:0000256" key="2">
    <source>
        <dbReference type="ARBA" id="ARBA00022737"/>
    </source>
</evidence>
<dbReference type="Pfam" id="PF13855">
    <property type="entry name" value="LRR_8"/>
    <property type="match status" value="1"/>
</dbReference>
<dbReference type="InterPro" id="IPR032675">
    <property type="entry name" value="LRR_dom_sf"/>
</dbReference>
<gene>
    <name evidence="7" type="ORF">N7494_002570</name>
</gene>
<proteinExistence type="predicted"/>
<dbReference type="GO" id="GO:0009116">
    <property type="term" value="P:nucleoside metabolic process"/>
    <property type="evidence" value="ECO:0007669"/>
    <property type="project" value="InterPro"/>
</dbReference>
<dbReference type="Pfam" id="PF12799">
    <property type="entry name" value="LRR_4"/>
    <property type="match status" value="1"/>
</dbReference>
<dbReference type="PROSITE" id="PS50837">
    <property type="entry name" value="NACHT"/>
    <property type="match status" value="1"/>
</dbReference>
<dbReference type="InterPro" id="IPR056884">
    <property type="entry name" value="NPHP3-like_N"/>
</dbReference>
<sequence>MEATLQGVTSLSITHDAYTIGWICALPKELTAARAMLDETHPDLPQSPADPNTYCLGRIGEHNVVIASLPKGEIGNNCSASVATRLLATFPQIRFGLMVGIGGGVPSEENDIRLGDVVVSSPVGTHGGVVQWDFGKAAKGGRFERTGALNTSPRLLRTAIAKLESTHQMSDSRVPEYIANMLRKYPKLKRFAERTALVDVLFDANHDHVNEGGDCSRCNLEKIINRPPREDEFVVHYGAIASGNKVVKDGAMRDQISRDLGGVLCFEMEAAGMMNEFPCLVIRGICDYADSHKNKKWQEYAAVTAAAFAKELINFIPQSQVVNAETANMAMKELLGEAVQTVQRVESKVLGAEDERILAWMSPIKVSPMYNDAKSRRSPGTGDWLLVSDEFIRWKSSACQLLWLFGVAGCGKTCLCSRVIEALEVPQRNDHSTRLAYWYFRFDNAVTLNVSSMVRSFIRQLTPFPLPASVRKLWDQHRSRSMEPDDRILIELLDSIIGGLDEVYIIIDALDECPRDMNRRHERDILFGCIKHLMQQHGERIRILVTSRPEPDIHDALLEYTGLDIEFNMKRDVRKFVENALQGDRWLNGWTDTIKMEIKESLLSITDSRFLWTDLQLERLKECHTHDQIREYLRTMPQSLEDTYRKTLKRISPKDISIARRILIWLTTSLRPLTLKEVAAAADLVRPESVLRICTSTLVTLVYEGSPSQVNSTHQIVKLAHFSVREFLVSGDEIGRPDEENPWYFFSNLSAHAAIAEQTLDTLLKTQDLDVTEEIISTKPLIQYSAVFWYQHFRAVEPEAEEYPDIPRRVDTLFSPQNSGAYINWLRLHNCDAPVPNGSDYTLKLEAVSEPLYYASLLGLHTTVANLVEAGANVMTRGRMYRSPLVAASVHGFPETVNQLLKAITNIETADTCQIAAKISGRNIAKIMSVLLERSGLFPITDEVVRAAIQNERSGPQALGIFMQYQEEISITEDMIKTAAGNWGSGRQLMTMLLDRCGTISIPEDVLMAAVENEQCGKEVISTLVDRCSAHMTITEALVKSAADNKRNRYVINFLLGGPGAEPEITEGGMIQIARRFDKEIILKLLGRSTFKLPLTHHVVLDMAKMSPKSVIECLLRRHGNFLPITEEIHREFARRFDQEGINILLDQRRADVPITEKILKAVVGNDLGDALLSQQRGSQITPAGFNLACRNWRSGEEILRSLLRYQNTEILLSNDVVIAAAENSRSGSRLIIALINHQRVGMRLEEKVVTEIVRRFDNEVIEVLFDRQPDIELTETILVAAACNVKYEGNLMEFLLKAQGSKPPITQDVVEAAMRNTAVGFEIIELLVKEGLMIPVTKEIFRVAEENKECGSRIIKLLLDRQHDFPISKDLTESFEIIDLEQGSDTLDEGNMEILTSAAMDDQSKDCEDSRSFHSDESSQDETKDLLEDEDSSAEDIDLSNCRTSSAGSLDLDRFTRLRTLSLRQNRLDHNIFKRIPSTIKSLDLCDNFIPCIKNTDSFVELRYLNLEFNKIRRIEGLTPMTQLTDLYLGRNKISKIQNLDTLGHLRHLDLTDNRIRSLENLNNLQLLQEIYLDKNKITEIKSLDSLINLRVLSLQFNRLTSMSGLSQLLHLEELYLGGNYLTKISGLESCSNLRVLDLRWNHITGLENLVHLEHLEELWASYNKISSLEDIEVQLRDKDHLGSIDFKGNPLETPGCKSLWLALPQIFSIDGATRPVDL</sequence>
<reference evidence="7 8" key="1">
    <citation type="journal article" date="2023" name="IMA Fungus">
        <title>Comparative genomic study of the Penicillium genus elucidates a diverse pangenome and 15 lateral gene transfer events.</title>
        <authorList>
            <person name="Petersen C."/>
            <person name="Sorensen T."/>
            <person name="Nielsen M.R."/>
            <person name="Sondergaard T.E."/>
            <person name="Sorensen J.L."/>
            <person name="Fitzpatrick D.A."/>
            <person name="Frisvad J.C."/>
            <person name="Nielsen K.L."/>
        </authorList>
    </citation>
    <scope>NUCLEOTIDE SEQUENCE [LARGE SCALE GENOMIC DNA]</scope>
    <source>
        <strain evidence="7 8">IBT 35679</strain>
    </source>
</reference>
<evidence type="ECO:0000256" key="5">
    <source>
        <dbReference type="SAM" id="MobiDB-lite"/>
    </source>
</evidence>
<dbReference type="Gene3D" id="3.40.50.1580">
    <property type="entry name" value="Nucleoside phosphorylase domain"/>
    <property type="match status" value="1"/>
</dbReference>
<dbReference type="InterPro" id="IPR001611">
    <property type="entry name" value="Leu-rich_rpt"/>
</dbReference>
<dbReference type="PANTHER" id="PTHR46082">
    <property type="entry name" value="ATP/GTP-BINDING PROTEIN-RELATED"/>
    <property type="match status" value="1"/>
</dbReference>
<evidence type="ECO:0000256" key="3">
    <source>
        <dbReference type="ARBA" id="ARBA00022741"/>
    </source>
</evidence>
<dbReference type="Proteomes" id="UP001220324">
    <property type="component" value="Unassembled WGS sequence"/>
</dbReference>
<dbReference type="InterPro" id="IPR007111">
    <property type="entry name" value="NACHT_NTPase"/>
</dbReference>
<dbReference type="GO" id="GO:0003824">
    <property type="term" value="F:catalytic activity"/>
    <property type="evidence" value="ECO:0007669"/>
    <property type="project" value="InterPro"/>
</dbReference>
<dbReference type="InterPro" id="IPR035994">
    <property type="entry name" value="Nucleoside_phosphorylase_sf"/>
</dbReference>
<dbReference type="SUPFAM" id="SSF52540">
    <property type="entry name" value="P-loop containing nucleoside triphosphate hydrolases"/>
    <property type="match status" value="1"/>
</dbReference>
<keyword evidence="3" id="KW-0547">Nucleotide-binding</keyword>
<dbReference type="Pfam" id="PF01048">
    <property type="entry name" value="PNP_UDP_1"/>
    <property type="match status" value="1"/>
</dbReference>
<dbReference type="SUPFAM" id="SSF52058">
    <property type="entry name" value="L domain-like"/>
    <property type="match status" value="1"/>
</dbReference>
<evidence type="ECO:0000259" key="6">
    <source>
        <dbReference type="PROSITE" id="PS50837"/>
    </source>
</evidence>
<feature type="region of interest" description="Disordered" evidence="5">
    <location>
        <begin position="1400"/>
        <end position="1439"/>
    </location>
</feature>
<evidence type="ECO:0000256" key="1">
    <source>
        <dbReference type="ARBA" id="ARBA00022614"/>
    </source>
</evidence>
<keyword evidence="1" id="KW-0433">Leucine-rich repeat</keyword>
<dbReference type="Gene3D" id="3.80.10.10">
    <property type="entry name" value="Ribonuclease Inhibitor"/>
    <property type="match status" value="2"/>
</dbReference>
<dbReference type="Gene3D" id="3.40.50.300">
    <property type="entry name" value="P-loop containing nucleotide triphosphate hydrolases"/>
    <property type="match status" value="1"/>
</dbReference>
<accession>A0AAD6D3Y3</accession>
<dbReference type="SUPFAM" id="SSF48403">
    <property type="entry name" value="Ankyrin repeat"/>
    <property type="match status" value="1"/>
</dbReference>
<dbReference type="SMART" id="SM00369">
    <property type="entry name" value="LRR_TYP"/>
    <property type="match status" value="7"/>
</dbReference>
<dbReference type="PROSITE" id="PS51450">
    <property type="entry name" value="LRR"/>
    <property type="match status" value="8"/>
</dbReference>
<keyword evidence="8" id="KW-1185">Reference proteome</keyword>
<dbReference type="InterPro" id="IPR025875">
    <property type="entry name" value="Leu-rich_rpt_4"/>
</dbReference>
<dbReference type="Pfam" id="PF22939">
    <property type="entry name" value="WHD_GPIID"/>
    <property type="match status" value="1"/>
</dbReference>
<feature type="compositionally biased region" description="Acidic residues" evidence="5">
    <location>
        <begin position="1428"/>
        <end position="1439"/>
    </location>
</feature>
<dbReference type="PANTHER" id="PTHR46082:SF11">
    <property type="entry name" value="AAA+ ATPASE DOMAIN-CONTAINING PROTEIN-RELATED"/>
    <property type="match status" value="1"/>
</dbReference>
<dbReference type="InterPro" id="IPR036770">
    <property type="entry name" value="Ankyrin_rpt-contain_sf"/>
</dbReference>
<protein>
    <submittedName>
        <fullName evidence="7">NACHT domain-containing protein</fullName>
    </submittedName>
</protein>
<dbReference type="SMART" id="SM00365">
    <property type="entry name" value="LRR_SD22"/>
    <property type="match status" value="10"/>
</dbReference>
<dbReference type="Gene3D" id="1.25.40.20">
    <property type="entry name" value="Ankyrin repeat-containing domain"/>
    <property type="match status" value="1"/>
</dbReference>
<dbReference type="InterPro" id="IPR000845">
    <property type="entry name" value="Nucleoside_phosphorylase_d"/>
</dbReference>
<name>A0AAD6D3Y3_9EURO</name>
<dbReference type="InterPro" id="IPR054471">
    <property type="entry name" value="GPIID_WHD"/>
</dbReference>